<protein>
    <recommendedName>
        <fullName evidence="4">DUF4405 domain-containing protein</fullName>
    </recommendedName>
</protein>
<organism evidence="2 3">
    <name type="scientific">Ideonella dechloratans</name>
    <dbReference type="NCBI Taxonomy" id="36863"/>
    <lineage>
        <taxon>Bacteria</taxon>
        <taxon>Pseudomonadati</taxon>
        <taxon>Pseudomonadota</taxon>
        <taxon>Betaproteobacteria</taxon>
        <taxon>Burkholderiales</taxon>
        <taxon>Sphaerotilaceae</taxon>
        <taxon>Ideonella</taxon>
    </lineage>
</organism>
<feature type="transmembrane region" description="Helical" evidence="1">
    <location>
        <begin position="56"/>
        <end position="75"/>
    </location>
</feature>
<dbReference type="AlphaFoldDB" id="A0A643FB44"/>
<reference evidence="2 3" key="1">
    <citation type="submission" date="2019-09" db="EMBL/GenBank/DDBJ databases">
        <title>Draft genome sequences of 48 bacterial type strains from the CCUG.</title>
        <authorList>
            <person name="Tunovic T."/>
            <person name="Pineiro-Iglesias B."/>
            <person name="Unosson C."/>
            <person name="Inganas E."/>
            <person name="Ohlen M."/>
            <person name="Cardew S."/>
            <person name="Jensie-Markopoulos S."/>
            <person name="Salva-Serra F."/>
            <person name="Jaen-Luchoro D."/>
            <person name="Karlsson R."/>
            <person name="Svensson-Stadler L."/>
            <person name="Chun J."/>
            <person name="Moore E."/>
        </authorList>
    </citation>
    <scope>NUCLEOTIDE SEQUENCE [LARGE SCALE GENOMIC DNA]</scope>
    <source>
        <strain evidence="2 3">CCUG 30977</strain>
    </source>
</reference>
<dbReference type="OrthoDB" id="6228034at2"/>
<dbReference type="Proteomes" id="UP000430120">
    <property type="component" value="Unassembled WGS sequence"/>
</dbReference>
<evidence type="ECO:0000313" key="2">
    <source>
        <dbReference type="EMBL" id="KAB0581404.1"/>
    </source>
</evidence>
<keyword evidence="1" id="KW-0812">Transmembrane</keyword>
<dbReference type="RefSeq" id="WP_151124341.1">
    <property type="nucleotide sequence ID" value="NZ_CP088082.1"/>
</dbReference>
<keyword evidence="3" id="KW-1185">Reference proteome</keyword>
<comment type="caution">
    <text evidence="2">The sequence shown here is derived from an EMBL/GenBank/DDBJ whole genome shotgun (WGS) entry which is preliminary data.</text>
</comment>
<sequence length="155" mass="16888">MSPGHRHAGMGRGLKRMVWLSTALLWASGLGWCALHYTVGAGGAEGLPHPAEPWLMKLHGLALFLNLMALGAVVAQHLPPGWRMGQRPAWRGQRRTGLWLGSLFIALVASGYLLYYFGGEDWRPTLDGVHIAAGVLLAVPLLWHTGRRRAARAQA</sequence>
<feature type="transmembrane region" description="Helical" evidence="1">
    <location>
        <begin position="129"/>
        <end position="146"/>
    </location>
</feature>
<name>A0A643FB44_IDEDE</name>
<proteinExistence type="predicted"/>
<keyword evidence="1" id="KW-0472">Membrane</keyword>
<evidence type="ECO:0000256" key="1">
    <source>
        <dbReference type="SAM" id="Phobius"/>
    </source>
</evidence>
<evidence type="ECO:0000313" key="3">
    <source>
        <dbReference type="Proteomes" id="UP000430120"/>
    </source>
</evidence>
<keyword evidence="1" id="KW-1133">Transmembrane helix</keyword>
<gene>
    <name evidence="2" type="ORF">F7Q92_11780</name>
</gene>
<accession>A0A643FB44</accession>
<feature type="transmembrane region" description="Helical" evidence="1">
    <location>
        <begin position="96"/>
        <end position="117"/>
    </location>
</feature>
<dbReference type="EMBL" id="VZPB01000025">
    <property type="protein sequence ID" value="KAB0581404.1"/>
    <property type="molecule type" value="Genomic_DNA"/>
</dbReference>
<evidence type="ECO:0008006" key="4">
    <source>
        <dbReference type="Google" id="ProtNLM"/>
    </source>
</evidence>